<dbReference type="PANTHER" id="PTHR48475">
    <property type="entry name" value="RIBONUCLEASE H"/>
    <property type="match status" value="1"/>
</dbReference>
<dbReference type="AlphaFoldDB" id="A0AAW2Q7Z4"/>
<comment type="caution">
    <text evidence="1">The sequence shown here is derived from an EMBL/GenBank/DDBJ whole genome shotgun (WGS) entry which is preliminary data.</text>
</comment>
<reference evidence="1" key="2">
    <citation type="journal article" date="2024" name="Plant">
        <title>Genomic evolution and insights into agronomic trait innovations of Sesamum species.</title>
        <authorList>
            <person name="Miao H."/>
            <person name="Wang L."/>
            <person name="Qu L."/>
            <person name="Liu H."/>
            <person name="Sun Y."/>
            <person name="Le M."/>
            <person name="Wang Q."/>
            <person name="Wei S."/>
            <person name="Zheng Y."/>
            <person name="Lin W."/>
            <person name="Duan Y."/>
            <person name="Cao H."/>
            <person name="Xiong S."/>
            <person name="Wang X."/>
            <person name="Wei L."/>
            <person name="Li C."/>
            <person name="Ma Q."/>
            <person name="Ju M."/>
            <person name="Zhao R."/>
            <person name="Li G."/>
            <person name="Mu C."/>
            <person name="Tian Q."/>
            <person name="Mei H."/>
            <person name="Zhang T."/>
            <person name="Gao T."/>
            <person name="Zhang H."/>
        </authorList>
    </citation>
    <scope>NUCLEOTIDE SEQUENCE</scope>
    <source>
        <strain evidence="1">G01</strain>
    </source>
</reference>
<sequence>MVLALVITAKRLRSYFLSHPIGVKTNLLLKQTFGKPDTSRSLGKWTVELSEYDISYLPRTIIKAQALADFVSEMARTPMEDTSRIEKWYSMYIDHPRFKIVMQKGDNPKFPSWRSSVAKGGYLKTSREGTYKVTEVIDRGACELEDLEGLPLPRPQNICNLKTYYM</sequence>
<accession>A0AAW2Q7Z4</accession>
<reference evidence="1" key="1">
    <citation type="submission" date="2020-06" db="EMBL/GenBank/DDBJ databases">
        <authorList>
            <person name="Li T."/>
            <person name="Hu X."/>
            <person name="Zhang T."/>
            <person name="Song X."/>
            <person name="Zhang H."/>
            <person name="Dai N."/>
            <person name="Sheng W."/>
            <person name="Hou X."/>
            <person name="Wei L."/>
        </authorList>
    </citation>
    <scope>NUCLEOTIDE SEQUENCE</scope>
    <source>
        <strain evidence="1">G01</strain>
        <tissue evidence="1">Leaf</tissue>
    </source>
</reference>
<name>A0AAW2Q7Z4_9LAMI</name>
<proteinExistence type="predicted"/>
<protein>
    <submittedName>
        <fullName evidence="1">Uncharacterized protein</fullName>
    </submittedName>
</protein>
<evidence type="ECO:0000313" key="1">
    <source>
        <dbReference type="EMBL" id="KAL0363881.1"/>
    </source>
</evidence>
<dbReference type="PANTHER" id="PTHR48475:SF2">
    <property type="entry name" value="RIBONUCLEASE H"/>
    <property type="match status" value="1"/>
</dbReference>
<organism evidence="1">
    <name type="scientific">Sesamum angustifolium</name>
    <dbReference type="NCBI Taxonomy" id="2727405"/>
    <lineage>
        <taxon>Eukaryota</taxon>
        <taxon>Viridiplantae</taxon>
        <taxon>Streptophyta</taxon>
        <taxon>Embryophyta</taxon>
        <taxon>Tracheophyta</taxon>
        <taxon>Spermatophyta</taxon>
        <taxon>Magnoliopsida</taxon>
        <taxon>eudicotyledons</taxon>
        <taxon>Gunneridae</taxon>
        <taxon>Pentapetalae</taxon>
        <taxon>asterids</taxon>
        <taxon>lamiids</taxon>
        <taxon>Lamiales</taxon>
        <taxon>Pedaliaceae</taxon>
        <taxon>Sesamum</taxon>
    </lineage>
</organism>
<dbReference type="EMBL" id="JACGWK010000003">
    <property type="protein sequence ID" value="KAL0363881.1"/>
    <property type="molecule type" value="Genomic_DNA"/>
</dbReference>
<gene>
    <name evidence="1" type="ORF">Sangu_0485700</name>
</gene>